<dbReference type="Pfam" id="PF00149">
    <property type="entry name" value="Metallophos"/>
    <property type="match status" value="1"/>
</dbReference>
<dbReference type="SUPFAM" id="SSF56300">
    <property type="entry name" value="Metallo-dependent phosphatases"/>
    <property type="match status" value="1"/>
</dbReference>
<gene>
    <name evidence="5" type="primary">yunD</name>
    <name evidence="5" type="ORF">GCM10010913_02650</name>
</gene>
<dbReference type="InterPro" id="IPR029052">
    <property type="entry name" value="Metallo-depent_PP-like"/>
</dbReference>
<dbReference type="PRINTS" id="PR01607">
    <property type="entry name" value="APYRASEFAMLY"/>
</dbReference>
<dbReference type="SUPFAM" id="SSF55816">
    <property type="entry name" value="5'-nucleotidase (syn. UDP-sugar hydrolase), C-terminal domain"/>
    <property type="match status" value="1"/>
</dbReference>
<dbReference type="Gene3D" id="3.90.780.10">
    <property type="entry name" value="5'-Nucleotidase, C-terminal domain"/>
    <property type="match status" value="1"/>
</dbReference>
<evidence type="ECO:0000256" key="2">
    <source>
        <dbReference type="RuleBase" id="RU362119"/>
    </source>
</evidence>
<organism evidence="5 6">
    <name type="scientific">Paenibacillus aceti</name>
    <dbReference type="NCBI Taxonomy" id="1820010"/>
    <lineage>
        <taxon>Bacteria</taxon>
        <taxon>Bacillati</taxon>
        <taxon>Bacillota</taxon>
        <taxon>Bacilli</taxon>
        <taxon>Bacillales</taxon>
        <taxon>Paenibacillaceae</taxon>
        <taxon>Paenibacillus</taxon>
    </lineage>
</organism>
<dbReference type="Proteomes" id="UP000608420">
    <property type="component" value="Unassembled WGS sequence"/>
</dbReference>
<evidence type="ECO:0000313" key="5">
    <source>
        <dbReference type="EMBL" id="GGF84653.1"/>
    </source>
</evidence>
<dbReference type="PANTHER" id="PTHR11575:SF23">
    <property type="entry name" value="5-NUCLEOTIDASE FAMILY PROTEIN"/>
    <property type="match status" value="1"/>
</dbReference>
<dbReference type="Pfam" id="PF02872">
    <property type="entry name" value="5_nucleotid_C"/>
    <property type="match status" value="1"/>
</dbReference>
<dbReference type="PANTHER" id="PTHR11575">
    <property type="entry name" value="5'-NUCLEOTIDASE-RELATED"/>
    <property type="match status" value="1"/>
</dbReference>
<keyword evidence="6" id="KW-1185">Reference proteome</keyword>
<comment type="caution">
    <text evidence="5">The sequence shown here is derived from an EMBL/GenBank/DDBJ whole genome shotgun (WGS) entry which is preliminary data.</text>
</comment>
<protein>
    <submittedName>
        <fullName evidence="5">Metallophosphoesterase YunD</fullName>
    </submittedName>
</protein>
<keyword evidence="1" id="KW-0732">Signal</keyword>
<dbReference type="InterPro" id="IPR006179">
    <property type="entry name" value="5_nucleotidase/apyrase"/>
</dbReference>
<evidence type="ECO:0000313" key="6">
    <source>
        <dbReference type="Proteomes" id="UP000608420"/>
    </source>
</evidence>
<evidence type="ECO:0000259" key="3">
    <source>
        <dbReference type="Pfam" id="PF00149"/>
    </source>
</evidence>
<evidence type="ECO:0000259" key="4">
    <source>
        <dbReference type="Pfam" id="PF02872"/>
    </source>
</evidence>
<reference evidence="6" key="1">
    <citation type="journal article" date="2019" name="Int. J. Syst. Evol. Microbiol.">
        <title>The Global Catalogue of Microorganisms (GCM) 10K type strain sequencing project: providing services to taxonomists for standard genome sequencing and annotation.</title>
        <authorList>
            <consortium name="The Broad Institute Genomics Platform"/>
            <consortium name="The Broad Institute Genome Sequencing Center for Infectious Disease"/>
            <person name="Wu L."/>
            <person name="Ma J."/>
        </authorList>
    </citation>
    <scope>NUCLEOTIDE SEQUENCE [LARGE SCALE GENOMIC DNA]</scope>
    <source>
        <strain evidence="6">CGMCC 1.15420</strain>
    </source>
</reference>
<sequence length="483" mass="53743">MLPDTDEETLTIIYTNDLHSHFGAMSRIAAMIDDLRSESKGEALLLDIGDHMDRAAPETEGTMGLANVDVLNLTGYDAITIGNNEGLTFTPEQLEATYASLNCPVICNNILDQRTGQPPSWMRKRHIIRRGSFSIGLIGATAAFSDFYSLLGLDALDPLETIQYDVEQLRQEVDLIVVMSHLGIVLDKQLAEKVPDIDLIIGGHTHHLLEEPLFVGKTALTAAGKFGRYLGKIKYRKNPTNGRIELYDGKVLQVEPGIENEVVLHSIDMDREKAQNQLSRTVTITERDLPISYHNESPFGNLLAQAVRRFTNSDLSMVNSGQLLSGLPSGAISEGMLHERCPSPINPCTMRLKGEDILYTLEQSLLPEMMDKEIFGYGFRGKVLGGICVDGLELVYNPDAAPYQQIIEARIAGIPLEPTVTYTVGTLDMFTFGVGYERLQYGDDMEFMLPLFLRDLLRLELQTTEAVDSCFLNRWKISRPSDL</sequence>
<feature type="domain" description="5'-Nucleotidase C-terminal" evidence="4">
    <location>
        <begin position="288"/>
        <end position="428"/>
    </location>
</feature>
<name>A0ABQ1VP35_9BACL</name>
<dbReference type="InterPro" id="IPR008334">
    <property type="entry name" value="5'-Nucleotdase_C"/>
</dbReference>
<keyword evidence="2" id="KW-0547">Nucleotide-binding</keyword>
<dbReference type="CDD" id="cd00845">
    <property type="entry name" value="MPP_UshA_N_like"/>
    <property type="match status" value="1"/>
</dbReference>
<feature type="domain" description="Calcineurin-like phosphoesterase" evidence="3">
    <location>
        <begin position="11"/>
        <end position="207"/>
    </location>
</feature>
<proteinExistence type="inferred from homology"/>
<accession>A0ABQ1VP35</accession>
<comment type="similarity">
    <text evidence="2">Belongs to the 5'-nucleotidase family.</text>
</comment>
<dbReference type="InterPro" id="IPR004843">
    <property type="entry name" value="Calcineurin-like_PHP"/>
</dbReference>
<keyword evidence="2" id="KW-0378">Hydrolase</keyword>
<evidence type="ECO:0000256" key="1">
    <source>
        <dbReference type="ARBA" id="ARBA00022729"/>
    </source>
</evidence>
<dbReference type="Gene3D" id="3.60.21.10">
    <property type="match status" value="1"/>
</dbReference>
<dbReference type="InterPro" id="IPR036907">
    <property type="entry name" value="5'-Nucleotdase_C_sf"/>
</dbReference>
<dbReference type="EMBL" id="BMIW01000002">
    <property type="protein sequence ID" value="GGF84653.1"/>
    <property type="molecule type" value="Genomic_DNA"/>
</dbReference>